<dbReference type="InterPro" id="IPR028941">
    <property type="entry name" value="WHIM2_dom"/>
</dbReference>
<feature type="compositionally biased region" description="Low complexity" evidence="3">
    <location>
        <begin position="248"/>
        <end position="260"/>
    </location>
</feature>
<feature type="domain" description="DDT" evidence="4">
    <location>
        <begin position="345"/>
        <end position="415"/>
    </location>
</feature>
<dbReference type="SMART" id="SM00571">
    <property type="entry name" value="DDT"/>
    <property type="match status" value="1"/>
</dbReference>
<evidence type="ECO:0000256" key="3">
    <source>
        <dbReference type="SAM" id="MobiDB-lite"/>
    </source>
</evidence>
<dbReference type="Pfam" id="PF15612">
    <property type="entry name" value="WHIM1"/>
    <property type="match status" value="1"/>
</dbReference>
<feature type="compositionally biased region" description="Acidic residues" evidence="3">
    <location>
        <begin position="582"/>
        <end position="607"/>
    </location>
</feature>
<evidence type="ECO:0000256" key="1">
    <source>
        <dbReference type="ARBA" id="ARBA00004123"/>
    </source>
</evidence>
<feature type="region of interest" description="Disordered" evidence="3">
    <location>
        <begin position="1"/>
        <end position="26"/>
    </location>
</feature>
<reference evidence="5" key="1">
    <citation type="submission" date="2021-01" db="EMBL/GenBank/DDBJ databases">
        <authorList>
            <person name="Corre E."/>
            <person name="Pelletier E."/>
            <person name="Niang G."/>
            <person name="Scheremetjew M."/>
            <person name="Finn R."/>
            <person name="Kale V."/>
            <person name="Holt S."/>
            <person name="Cochrane G."/>
            <person name="Meng A."/>
            <person name="Brown T."/>
            <person name="Cohen L."/>
        </authorList>
    </citation>
    <scope>NUCLEOTIDE SEQUENCE</scope>
    <source>
        <strain evidence="5">Isolate 1302-5</strain>
    </source>
</reference>
<dbReference type="PANTHER" id="PTHR15546:SF2">
    <property type="entry name" value="DDT DOMAIN-CONTAINING PROTEIN DDB_G0282237"/>
    <property type="match status" value="1"/>
</dbReference>
<feature type="compositionally biased region" description="Basic and acidic residues" evidence="3">
    <location>
        <begin position="568"/>
        <end position="578"/>
    </location>
</feature>
<feature type="region of interest" description="Disordered" evidence="3">
    <location>
        <begin position="244"/>
        <end position="277"/>
    </location>
</feature>
<feature type="region of interest" description="Disordered" evidence="3">
    <location>
        <begin position="137"/>
        <end position="178"/>
    </location>
</feature>
<feature type="region of interest" description="Disordered" evidence="3">
    <location>
        <begin position="1177"/>
        <end position="1201"/>
    </location>
</feature>
<dbReference type="PROSITE" id="PS50827">
    <property type="entry name" value="DDT"/>
    <property type="match status" value="1"/>
</dbReference>
<dbReference type="GO" id="GO:0003677">
    <property type="term" value="F:DNA binding"/>
    <property type="evidence" value="ECO:0007669"/>
    <property type="project" value="InterPro"/>
</dbReference>
<evidence type="ECO:0000256" key="2">
    <source>
        <dbReference type="ARBA" id="ARBA00023242"/>
    </source>
</evidence>
<protein>
    <recommendedName>
        <fullName evidence="4">DDT domain-containing protein</fullName>
    </recommendedName>
</protein>
<evidence type="ECO:0000259" key="4">
    <source>
        <dbReference type="PROSITE" id="PS50827"/>
    </source>
</evidence>
<comment type="subcellular location">
    <subcellularLocation>
        <location evidence="1">Nucleus</location>
    </subcellularLocation>
</comment>
<keyword evidence="2" id="KW-0539">Nucleus</keyword>
<dbReference type="InterPro" id="IPR001739">
    <property type="entry name" value="Methyl_CpG_DNA-bd"/>
</dbReference>
<dbReference type="InterPro" id="IPR053271">
    <property type="entry name" value="DDT_domain"/>
</dbReference>
<feature type="compositionally biased region" description="Low complexity" evidence="3">
    <location>
        <begin position="1"/>
        <end position="12"/>
    </location>
</feature>
<dbReference type="Pfam" id="PF01429">
    <property type="entry name" value="MBD"/>
    <property type="match status" value="1"/>
</dbReference>
<name>A0A7S4JIP1_9STRA</name>
<dbReference type="Pfam" id="PF15613">
    <property type="entry name" value="WSD"/>
    <property type="match status" value="1"/>
</dbReference>
<sequence length="1554" mass="173801">MADSAAAAGGSAPSEKEVRRKKQAKKMTKIIAKSWNIPGAEPFQDSKHSSKDSIRDLSSVGQKLDAGDYHLGRQGWEMFAGEMGGIYNRHIASKGKYAGAAKRHLEQVKALLAKIDTNLADMAARSVPLDDSVSITKKRKHAAAGNSDVNNHIPKKKHHHHSDRDIPSPAGESMTISQRERRGVELLRKYLEDVGGAREQADSFRCKVVAQSSGEKFNTYYFTPDGRRLKSMVDVARFLSLVKDDKSASSSQSTKGASGKRATIASGRPSNQRQLDAEQRKLKKELEKLMKAHAKATKTLDDHRNDHKNDRYPIEDDVLMEEEGGKLAQLPPRTPDKDGFCGIPPTCVPDVLMVWDFLCTFSRALSLQPIALDIFVSALTYNPQTRSGDHPFPPPVCLAEAHLSLLKLLCGDPSSDEWWWSTLETEETEMQEIAGTNKTRADDPSKPVIKVDLGALLAIEEDSEIAMSWLQALEDVRTRKPNSGAAIKSCVKSAKSITTNPHVKIYLKKSMRQWRGNSAGFTKRAVIWLVDRIREARPDLWGRDVMKEEVEEQKAKVVKEAAMVMHQVDENIDVDRMNEVTSDGESDEDSESSDEEESDDDDDDDDHEGSALEDNFGGSNPRQDEESKPVKSPIPIKPPPALVDLLLPPHKPPPASDLVSPFTWPTLAGASCCRVLHLYKRRRNEVDDSLREFRELQPLSISERRRRERLAPHRVLTECMSTSFNGENNPSETAISHLCKGGHYLDLSPVQRICILRILVEAAYDALRVGQCVSDNIRSRINAVKALELEERRAKRVAREEASAAESAARSRLSQEAKESFLQKKRREIVRNNKVTNEFTAEYIEGLTNEDVAEFDEETKADYQNLPSPQSFNKRQVNAMVAQLQEEEAFNTTSLTILTMEEIESKEKEILIEMEEELNSFGDTDTVYELADRETTAKIDRLKREISNMKENLQSLPPARASAIDALRDAMEDGTIKALKTAIRAANIALLTGIDEETDGVWALDLLRDAVLELKSAEGRKRVTDAQKDLIAKRNKCFVRTEPIGKDRFRNSFWQFDCDQEGRVWVDTNYVFKRSQGDSESSGPFVIDASDAAVGEKDEEGDILVLDPDEDEDKLTRFCRQEYHSSGTIPALVKHHLGCHETDKSLRLLAKNLDSRGLRDGALKAKLKEIIEASVPAGASDEKTDTDGSGKKDSGVSELAGFKNDGDGDHFCNVLSMEQAKEDTAGAIAFDLLQGTKSAIGQKVRIRCLPDPVNLPKSFTYETGTVIGWMMKREQSQNGATAEDESDEGKVPSELDWPVWRALNDSGGEVLLHGRELLESISRFQRWKDGILDEDDPLFSYRNTMGRFCGRAADAPFSSNPLCLSRLMLKKEQEFYTKLKVRSYDNDWGGKSGARNAWIESIKEYGHDLHAVRDGLLTLENAFFELCGGFADMAVDEEGHPPEDARSGKELLDDEKLRVDIELESIGGQIKVLWNSRDSRHIFREIMSSCTTVGFLALGLDLIGRNCQAYLDGTKPVVTRKSTYRQSRQSSFEQPAVTTRRMNAWQQQHLDSLY</sequence>
<evidence type="ECO:0000313" key="5">
    <source>
        <dbReference type="EMBL" id="CAE2264824.1"/>
    </source>
</evidence>
<dbReference type="GO" id="GO:0005634">
    <property type="term" value="C:nucleus"/>
    <property type="evidence" value="ECO:0007669"/>
    <property type="project" value="UniProtKB-SubCell"/>
</dbReference>
<dbReference type="InterPro" id="IPR016177">
    <property type="entry name" value="DNA-bd_dom_sf"/>
</dbReference>
<dbReference type="Gene3D" id="3.30.890.10">
    <property type="entry name" value="Methyl-cpg-binding Protein 2, Chain A"/>
    <property type="match status" value="1"/>
</dbReference>
<feature type="compositionally biased region" description="Basic and acidic residues" evidence="3">
    <location>
        <begin position="1180"/>
        <end position="1195"/>
    </location>
</feature>
<accession>A0A7S4JIP1</accession>
<feature type="region of interest" description="Disordered" evidence="3">
    <location>
        <begin position="568"/>
        <end position="648"/>
    </location>
</feature>
<dbReference type="InterPro" id="IPR028942">
    <property type="entry name" value="WHIM1_dom"/>
</dbReference>
<feature type="compositionally biased region" description="Basic and acidic residues" evidence="3">
    <location>
        <begin position="298"/>
        <end position="314"/>
    </location>
</feature>
<gene>
    <name evidence="5" type="ORF">OAUR00152_LOCUS28414</name>
</gene>
<dbReference type="PANTHER" id="PTHR15546">
    <property type="entry name" value="BROMODOMAIN ADJACENT TO ZINC FINGER DOMAIN, 2A"/>
    <property type="match status" value="1"/>
</dbReference>
<dbReference type="Pfam" id="PF02791">
    <property type="entry name" value="DDT"/>
    <property type="match status" value="1"/>
</dbReference>
<proteinExistence type="predicted"/>
<dbReference type="SUPFAM" id="SSF54171">
    <property type="entry name" value="DNA-binding domain"/>
    <property type="match status" value="1"/>
</dbReference>
<feature type="region of interest" description="Disordered" evidence="3">
    <location>
        <begin position="296"/>
        <end position="317"/>
    </location>
</feature>
<dbReference type="InterPro" id="IPR018501">
    <property type="entry name" value="DDT_dom"/>
</dbReference>
<dbReference type="EMBL" id="HBKQ01041194">
    <property type="protein sequence ID" value="CAE2264824.1"/>
    <property type="molecule type" value="Transcribed_RNA"/>
</dbReference>
<organism evidence="5">
    <name type="scientific">Odontella aurita</name>
    <dbReference type="NCBI Taxonomy" id="265563"/>
    <lineage>
        <taxon>Eukaryota</taxon>
        <taxon>Sar</taxon>
        <taxon>Stramenopiles</taxon>
        <taxon>Ochrophyta</taxon>
        <taxon>Bacillariophyta</taxon>
        <taxon>Mediophyceae</taxon>
        <taxon>Biddulphiophycidae</taxon>
        <taxon>Eupodiscales</taxon>
        <taxon>Odontellaceae</taxon>
        <taxon>Odontella</taxon>
    </lineage>
</organism>